<dbReference type="Proteomes" id="UP000324091">
    <property type="component" value="Chromosome 6"/>
</dbReference>
<evidence type="ECO:0008006" key="3">
    <source>
        <dbReference type="Google" id="ProtNLM"/>
    </source>
</evidence>
<accession>A0A5C6N0Q3</accession>
<dbReference type="Gene3D" id="2.40.50.40">
    <property type="match status" value="1"/>
</dbReference>
<organism evidence="1 2">
    <name type="scientific">Takifugu flavidus</name>
    <name type="common">sansaifugu</name>
    <dbReference type="NCBI Taxonomy" id="433684"/>
    <lineage>
        <taxon>Eukaryota</taxon>
        <taxon>Metazoa</taxon>
        <taxon>Chordata</taxon>
        <taxon>Craniata</taxon>
        <taxon>Vertebrata</taxon>
        <taxon>Euteleostomi</taxon>
        <taxon>Actinopterygii</taxon>
        <taxon>Neopterygii</taxon>
        <taxon>Teleostei</taxon>
        <taxon>Neoteleostei</taxon>
        <taxon>Acanthomorphata</taxon>
        <taxon>Eupercaria</taxon>
        <taxon>Tetraodontiformes</taxon>
        <taxon>Tetradontoidea</taxon>
        <taxon>Tetraodontidae</taxon>
        <taxon>Takifugu</taxon>
    </lineage>
</organism>
<evidence type="ECO:0000313" key="1">
    <source>
        <dbReference type="EMBL" id="TWW59861.1"/>
    </source>
</evidence>
<name>A0A5C6N0Q3_9TELE</name>
<protein>
    <recommendedName>
        <fullName evidence="3">Chromo domain-containing protein</fullName>
    </recommendedName>
</protein>
<proteinExistence type="predicted"/>
<gene>
    <name evidence="1" type="ORF">D4764_06G0013910</name>
</gene>
<dbReference type="SUPFAM" id="SSF54160">
    <property type="entry name" value="Chromo domain-like"/>
    <property type="match status" value="1"/>
</dbReference>
<dbReference type="AlphaFoldDB" id="A0A5C6N0Q3"/>
<comment type="caution">
    <text evidence="1">The sequence shown here is derived from an EMBL/GenBank/DDBJ whole genome shotgun (WGS) entry which is preliminary data.</text>
</comment>
<reference evidence="1 2" key="1">
    <citation type="submission" date="2019-04" db="EMBL/GenBank/DDBJ databases">
        <title>Chromosome genome assembly for Takifugu flavidus.</title>
        <authorList>
            <person name="Xiao S."/>
        </authorList>
    </citation>
    <scope>NUCLEOTIDE SEQUENCE [LARGE SCALE GENOMIC DNA]</scope>
    <source>
        <strain evidence="1">HTHZ2018</strain>
        <tissue evidence="1">Muscle</tissue>
    </source>
</reference>
<dbReference type="InterPro" id="IPR016197">
    <property type="entry name" value="Chromo-like_dom_sf"/>
</dbReference>
<dbReference type="EMBL" id="RHFK02000019">
    <property type="protein sequence ID" value="TWW59861.1"/>
    <property type="molecule type" value="Genomic_DNA"/>
</dbReference>
<evidence type="ECO:0000313" key="2">
    <source>
        <dbReference type="Proteomes" id="UP000324091"/>
    </source>
</evidence>
<keyword evidence="2" id="KW-1185">Reference proteome</keyword>
<sequence>MLDVRQRGRGFQYLVDWEGYGPEEQSRVLRRFILDNSLLRDFYCTHPDKPGRSPGGARGVVEPFSCCSWSRRQTHLQAISNLAPDL</sequence>